<protein>
    <recommendedName>
        <fullName evidence="5">Glycosyltransferase RgtA/B/C/D-like domain-containing protein</fullName>
    </recommendedName>
</protein>
<dbReference type="EMBL" id="JAIRAU010000035">
    <property type="protein sequence ID" value="MBZ5712697.1"/>
    <property type="molecule type" value="Genomic_DNA"/>
</dbReference>
<reference evidence="3" key="1">
    <citation type="submission" date="2021-08" db="EMBL/GenBank/DDBJ databases">
        <authorList>
            <person name="Stevens D.C."/>
        </authorList>
    </citation>
    <scope>NUCLEOTIDE SEQUENCE</scope>
    <source>
        <strain evidence="3">DSM 53165</strain>
    </source>
</reference>
<feature type="transmembrane region" description="Helical" evidence="1">
    <location>
        <begin position="145"/>
        <end position="164"/>
    </location>
</feature>
<keyword evidence="2" id="KW-0732">Signal</keyword>
<evidence type="ECO:0008006" key="5">
    <source>
        <dbReference type="Google" id="ProtNLM"/>
    </source>
</evidence>
<keyword evidence="1" id="KW-0472">Membrane</keyword>
<sequence length="556" mass="57714">MSARLATPALLVALAALHLALAWPGAGERGVIAEEITPYLPRHPVVLAGAEGGRVRLLPPHDLSDRRGFVSTAQWPNLAYVGERRTWPVLIKGHQSALGTYVGIAAAPVLGDGIAGVRRSSVLLGLALVGLLFALARRLGLGLGLAAAAAVACILSPGLLFFARTGYGFELASRVAMLAALLLATRPLTARRSAALGLVLAAAILCRATIAATLLPALLLLLVHPAHRAAPRRLALALGLGAALPLLSALAVQAAIPLHAGTAPAAKLPIAALAARTATAPATLAAQLAYVADPDTVLLPLVADLSRSPLPGLVFGTAVFLLALARWSRGRAGDGECMFVAAALANALFGAWLYGDPRQFQLGMALEPLFVLAVAHQLQSLAPRPRLLAALVAGLLAARAWQCGVLLAAERATTNPMLSGKAQRELTGALAERGPGPGDIVTTTYNHVGMLEAWAPRSSDPPLHAYRALRRGRGEDDAEAIAAWQAILRHHSARFIVLSTGPNLFDGPFTDNAASERALLSALPAVGRRIVARSDFTCDSGTPCLALLELSPRPDL</sequence>
<dbReference type="Proteomes" id="UP001139031">
    <property type="component" value="Unassembled WGS sequence"/>
</dbReference>
<gene>
    <name evidence="3" type="ORF">K7C98_25935</name>
</gene>
<feature type="transmembrane region" description="Helical" evidence="1">
    <location>
        <begin position="195"/>
        <end position="222"/>
    </location>
</feature>
<feature type="chain" id="PRO_5045560934" description="Glycosyltransferase RgtA/B/C/D-like domain-containing protein" evidence="2">
    <location>
        <begin position="23"/>
        <end position="556"/>
    </location>
</feature>
<accession>A0ABS7TX38</accession>
<feature type="transmembrane region" description="Helical" evidence="1">
    <location>
        <begin position="122"/>
        <end position="139"/>
    </location>
</feature>
<keyword evidence="1" id="KW-1133">Transmembrane helix</keyword>
<keyword evidence="1" id="KW-0812">Transmembrane</keyword>
<feature type="transmembrane region" description="Helical" evidence="1">
    <location>
        <begin position="308"/>
        <end position="325"/>
    </location>
</feature>
<name>A0ABS7TX38_9BACT</name>
<feature type="transmembrane region" description="Helical" evidence="1">
    <location>
        <begin position="234"/>
        <end position="256"/>
    </location>
</feature>
<comment type="caution">
    <text evidence="3">The sequence shown here is derived from an EMBL/GenBank/DDBJ whole genome shotgun (WGS) entry which is preliminary data.</text>
</comment>
<feature type="signal peptide" evidence="2">
    <location>
        <begin position="1"/>
        <end position="22"/>
    </location>
</feature>
<keyword evidence="4" id="KW-1185">Reference proteome</keyword>
<evidence type="ECO:0000256" key="1">
    <source>
        <dbReference type="SAM" id="Phobius"/>
    </source>
</evidence>
<dbReference type="RefSeq" id="WP_224194453.1">
    <property type="nucleotide sequence ID" value="NZ_JAIRAU010000035.1"/>
</dbReference>
<organism evidence="3 4">
    <name type="scientific">Nannocystis pusilla</name>
    <dbReference type="NCBI Taxonomy" id="889268"/>
    <lineage>
        <taxon>Bacteria</taxon>
        <taxon>Pseudomonadati</taxon>
        <taxon>Myxococcota</taxon>
        <taxon>Polyangia</taxon>
        <taxon>Nannocystales</taxon>
        <taxon>Nannocystaceae</taxon>
        <taxon>Nannocystis</taxon>
    </lineage>
</organism>
<proteinExistence type="predicted"/>
<evidence type="ECO:0000256" key="2">
    <source>
        <dbReference type="SAM" id="SignalP"/>
    </source>
</evidence>
<evidence type="ECO:0000313" key="3">
    <source>
        <dbReference type="EMBL" id="MBZ5712697.1"/>
    </source>
</evidence>
<evidence type="ECO:0000313" key="4">
    <source>
        <dbReference type="Proteomes" id="UP001139031"/>
    </source>
</evidence>
<feature type="transmembrane region" description="Helical" evidence="1">
    <location>
        <begin position="337"/>
        <end position="354"/>
    </location>
</feature>